<dbReference type="GO" id="GO:0005737">
    <property type="term" value="C:cytoplasm"/>
    <property type="evidence" value="ECO:0007669"/>
    <property type="project" value="UniProtKB-SubCell"/>
</dbReference>
<feature type="binding site" evidence="6 7">
    <location>
        <position position="137"/>
    </location>
    <ligand>
        <name>S-adenosyl-L-methionine</name>
        <dbReference type="ChEBI" id="CHEBI:59789"/>
    </ligand>
</feature>
<feature type="binding site" evidence="6 7">
    <location>
        <position position="86"/>
    </location>
    <ligand>
        <name>S-adenosyl-L-methionine</name>
        <dbReference type="ChEBI" id="CHEBI:59789"/>
    </ligand>
</feature>
<dbReference type="InterPro" id="IPR029026">
    <property type="entry name" value="tRNA_m1G_MTases_N"/>
</dbReference>
<feature type="binding site" evidence="6 7">
    <location>
        <position position="108"/>
    </location>
    <ligand>
        <name>S-adenosyl-L-methionine</name>
        <dbReference type="ChEBI" id="CHEBI:59789"/>
    </ligand>
</feature>
<keyword evidence="4 6" id="KW-0949">S-adenosyl-L-methionine</keyword>
<evidence type="ECO:0000313" key="10">
    <source>
        <dbReference type="Proteomes" id="UP000317243"/>
    </source>
</evidence>
<gene>
    <name evidence="9" type="primary">trmL</name>
    <name evidence="9" type="ORF">KOR42_28150</name>
</gene>
<keyword evidence="10" id="KW-1185">Reference proteome</keyword>
<dbReference type="GO" id="GO:0042802">
    <property type="term" value="F:identical protein binding"/>
    <property type="evidence" value="ECO:0007669"/>
    <property type="project" value="UniProtKB-ARBA"/>
</dbReference>
<dbReference type="PANTHER" id="PTHR42971:SF1">
    <property type="entry name" value="TRNA (CYTIDINE(34)-2'-O)-METHYLTRANSFERASE"/>
    <property type="match status" value="1"/>
</dbReference>
<evidence type="ECO:0000256" key="6">
    <source>
        <dbReference type="HAMAP-Rule" id="MF_01885"/>
    </source>
</evidence>
<dbReference type="GO" id="GO:0141102">
    <property type="term" value="F:tRNA (5-carboxymethylaminomethyluridine(34)-2'-O)-methyltransferase activity"/>
    <property type="evidence" value="ECO:0007669"/>
    <property type="project" value="RHEA"/>
</dbReference>
<evidence type="ECO:0000256" key="4">
    <source>
        <dbReference type="ARBA" id="ARBA00022691"/>
    </source>
</evidence>
<reference evidence="9 10" key="1">
    <citation type="submission" date="2019-02" db="EMBL/GenBank/DDBJ databases">
        <title>Deep-cultivation of Planctomycetes and their phenomic and genomic characterization uncovers novel biology.</title>
        <authorList>
            <person name="Wiegand S."/>
            <person name="Jogler M."/>
            <person name="Boedeker C."/>
            <person name="Pinto D."/>
            <person name="Vollmers J."/>
            <person name="Rivas-Marin E."/>
            <person name="Kohn T."/>
            <person name="Peeters S.H."/>
            <person name="Heuer A."/>
            <person name="Rast P."/>
            <person name="Oberbeckmann S."/>
            <person name="Bunk B."/>
            <person name="Jeske O."/>
            <person name="Meyerdierks A."/>
            <person name="Storesund J.E."/>
            <person name="Kallscheuer N."/>
            <person name="Luecker S."/>
            <person name="Lage O.M."/>
            <person name="Pohl T."/>
            <person name="Merkel B.J."/>
            <person name="Hornburger P."/>
            <person name="Mueller R.-W."/>
            <person name="Bruemmer F."/>
            <person name="Labrenz M."/>
            <person name="Spormann A.M."/>
            <person name="Op Den Camp H."/>
            <person name="Overmann J."/>
            <person name="Amann R."/>
            <person name="Jetten M.S.M."/>
            <person name="Mascher T."/>
            <person name="Medema M.H."/>
            <person name="Devos D.P."/>
            <person name="Kaster A.-K."/>
            <person name="Ovreas L."/>
            <person name="Rohde M."/>
            <person name="Galperin M.Y."/>
            <person name="Jogler C."/>
        </authorList>
    </citation>
    <scope>NUCLEOTIDE SEQUENCE [LARGE SCALE GENOMIC DNA]</scope>
    <source>
        <strain evidence="9 10">KOR42</strain>
    </source>
</reference>
<evidence type="ECO:0000256" key="1">
    <source>
        <dbReference type="ARBA" id="ARBA00022490"/>
    </source>
</evidence>
<dbReference type="OrthoDB" id="9789043at2"/>
<dbReference type="PIRSF" id="PIRSF029256">
    <property type="entry name" value="SpoU_TrmH_prd"/>
    <property type="match status" value="1"/>
</dbReference>
<comment type="similarity">
    <text evidence="6">Belongs to the class IV-like SAM-binding methyltransferase superfamily. RNA methyltransferase TrmH family. TrmL subfamily.</text>
</comment>
<keyword evidence="3 6" id="KW-0808">Transferase</keyword>
<organism evidence="9 10">
    <name type="scientific">Thalassoglobus neptunius</name>
    <dbReference type="NCBI Taxonomy" id="1938619"/>
    <lineage>
        <taxon>Bacteria</taxon>
        <taxon>Pseudomonadati</taxon>
        <taxon>Planctomycetota</taxon>
        <taxon>Planctomycetia</taxon>
        <taxon>Planctomycetales</taxon>
        <taxon>Planctomycetaceae</taxon>
        <taxon>Thalassoglobus</taxon>
    </lineage>
</organism>
<name>A0A5C5WYT2_9PLAN</name>
<keyword evidence="2 6" id="KW-0489">Methyltransferase</keyword>
<feature type="binding site" evidence="6 7">
    <location>
        <position position="129"/>
    </location>
    <ligand>
        <name>S-adenosyl-L-methionine</name>
        <dbReference type="ChEBI" id="CHEBI:59789"/>
    </ligand>
</feature>
<comment type="function">
    <text evidence="6">Could methylate the ribose at the nucleotide 34 wobble position in tRNA.</text>
</comment>
<dbReference type="PANTHER" id="PTHR42971">
    <property type="entry name" value="TRNA (CYTIDINE(34)-2'-O)-METHYLTRANSFERASE"/>
    <property type="match status" value="1"/>
</dbReference>
<dbReference type="CDD" id="cd18094">
    <property type="entry name" value="SpoU-like_TrmL"/>
    <property type="match status" value="1"/>
</dbReference>
<dbReference type="GO" id="GO:0002130">
    <property type="term" value="P:wobble position ribose methylation"/>
    <property type="evidence" value="ECO:0007669"/>
    <property type="project" value="TreeGrafter"/>
</dbReference>
<dbReference type="Pfam" id="PF00588">
    <property type="entry name" value="SpoU_methylase"/>
    <property type="match status" value="1"/>
</dbReference>
<dbReference type="GO" id="GO:0141098">
    <property type="term" value="F:tRNA (cytidine(34)-2'-O)-methyltransferase activity"/>
    <property type="evidence" value="ECO:0007669"/>
    <property type="project" value="RHEA"/>
</dbReference>
<dbReference type="InterPro" id="IPR016914">
    <property type="entry name" value="TrmL"/>
</dbReference>
<dbReference type="HAMAP" id="MF_01885">
    <property type="entry name" value="tRNA_methyltr_TrmL"/>
    <property type="match status" value="1"/>
</dbReference>
<dbReference type="Gene3D" id="3.40.1280.10">
    <property type="match status" value="1"/>
</dbReference>
<keyword evidence="5 6" id="KW-0819">tRNA processing</keyword>
<comment type="catalytic activity">
    <reaction evidence="6">
        <text>5-carboxymethylaminomethyluridine(34) in tRNA(Leu) + S-adenosyl-L-methionine = 5-carboxymethylaminomethyl-2'-O-methyluridine(34) in tRNA(Leu) + S-adenosyl-L-homocysteine + H(+)</text>
        <dbReference type="Rhea" id="RHEA:43088"/>
        <dbReference type="Rhea" id="RHEA-COMP:10333"/>
        <dbReference type="Rhea" id="RHEA-COMP:10334"/>
        <dbReference type="ChEBI" id="CHEBI:15378"/>
        <dbReference type="ChEBI" id="CHEBI:57856"/>
        <dbReference type="ChEBI" id="CHEBI:59789"/>
        <dbReference type="ChEBI" id="CHEBI:74508"/>
        <dbReference type="ChEBI" id="CHEBI:74511"/>
        <dbReference type="EC" id="2.1.1.207"/>
    </reaction>
</comment>
<dbReference type="EC" id="2.1.1.207" evidence="6"/>
<comment type="subcellular location">
    <subcellularLocation>
        <location evidence="6">Cytoplasm</location>
    </subcellularLocation>
</comment>
<dbReference type="GO" id="GO:0003723">
    <property type="term" value="F:RNA binding"/>
    <property type="evidence" value="ECO:0007669"/>
    <property type="project" value="InterPro"/>
</dbReference>
<dbReference type="AlphaFoldDB" id="A0A5C5WYT2"/>
<evidence type="ECO:0000256" key="2">
    <source>
        <dbReference type="ARBA" id="ARBA00022603"/>
    </source>
</evidence>
<evidence type="ECO:0000256" key="5">
    <source>
        <dbReference type="ARBA" id="ARBA00022694"/>
    </source>
</evidence>
<dbReference type="InterPro" id="IPR029028">
    <property type="entry name" value="Alpha/beta_knot_MTases"/>
</dbReference>
<dbReference type="InterPro" id="IPR001537">
    <property type="entry name" value="SpoU_MeTrfase"/>
</dbReference>
<sequence length="159" mass="18100">MPKLEEPSLNVVLHSPEIPPNTGNIGRTCVAVGAKLWLVKPIGYSLEDKYLRRAGLDYWQYLDFEIVEDWDHLLEKLGPNRNYWYLTKFGKKVFWDADFNSQDVLVFGSESQGLPEEIRTANADHCLRLPMRSEVRSLNLASAATAVIYEAMRQVGGVE</sequence>
<evidence type="ECO:0000313" key="9">
    <source>
        <dbReference type="EMBL" id="TWT55429.1"/>
    </source>
</evidence>
<accession>A0A5C5WYT2</accession>
<dbReference type="FunFam" id="3.40.1280.10:FF:000002">
    <property type="entry name" value="Peptidylprolyl isomerase"/>
    <property type="match status" value="1"/>
</dbReference>
<dbReference type="RefSeq" id="WP_146510325.1">
    <property type="nucleotide sequence ID" value="NZ_SIHI01000004.1"/>
</dbReference>
<comment type="caution">
    <text evidence="9">The sequence shown here is derived from an EMBL/GenBank/DDBJ whole genome shotgun (WGS) entry which is preliminary data.</text>
</comment>
<evidence type="ECO:0000259" key="8">
    <source>
        <dbReference type="Pfam" id="PF00588"/>
    </source>
</evidence>
<keyword evidence="1 6" id="KW-0963">Cytoplasm</keyword>
<feature type="domain" description="tRNA/rRNA methyltransferase SpoU type" evidence="8">
    <location>
        <begin position="9"/>
        <end position="149"/>
    </location>
</feature>
<comment type="catalytic activity">
    <reaction evidence="6">
        <text>cytidine(34) in tRNA + S-adenosyl-L-methionine = 2'-O-methylcytidine(34) in tRNA + S-adenosyl-L-homocysteine + H(+)</text>
        <dbReference type="Rhea" id="RHEA:43084"/>
        <dbReference type="Rhea" id="RHEA-COMP:10331"/>
        <dbReference type="Rhea" id="RHEA-COMP:10332"/>
        <dbReference type="ChEBI" id="CHEBI:15378"/>
        <dbReference type="ChEBI" id="CHEBI:57856"/>
        <dbReference type="ChEBI" id="CHEBI:59789"/>
        <dbReference type="ChEBI" id="CHEBI:74495"/>
        <dbReference type="ChEBI" id="CHEBI:82748"/>
        <dbReference type="EC" id="2.1.1.207"/>
    </reaction>
</comment>
<evidence type="ECO:0000256" key="7">
    <source>
        <dbReference type="PIRSR" id="PIRSR029256-1"/>
    </source>
</evidence>
<protein>
    <recommendedName>
        <fullName evidence="6">Putative tRNA (cytidine(34)-2'-O)-methyltransferase</fullName>
        <ecNumber evidence="6">2.1.1.207</ecNumber>
    </recommendedName>
    <alternativeName>
        <fullName evidence="6">tRNA (cytidine/uridine-2'-O-)-methyltransferase</fullName>
    </alternativeName>
</protein>
<dbReference type="SUPFAM" id="SSF75217">
    <property type="entry name" value="alpha/beta knot"/>
    <property type="match status" value="1"/>
</dbReference>
<dbReference type="EMBL" id="SIHI01000004">
    <property type="protein sequence ID" value="TWT55429.1"/>
    <property type="molecule type" value="Genomic_DNA"/>
</dbReference>
<proteinExistence type="inferred from homology"/>
<evidence type="ECO:0000256" key="3">
    <source>
        <dbReference type="ARBA" id="ARBA00022679"/>
    </source>
</evidence>
<dbReference type="Proteomes" id="UP000317243">
    <property type="component" value="Unassembled WGS sequence"/>
</dbReference>